<sequence length="84" mass="9619">MRQSCEAYRGYAIEVRVAVSRALSFSGIQRRYTVWWSVCARDGLLATVESFPERLDFISPDGAFDYGEKRARAFIDCKLAFEPD</sequence>
<name>A0ABX8UE94_9BURK</name>
<organism evidence="1 2">
    <name type="scientific">Paraburkholderia edwinii</name>
    <dbReference type="NCBI Taxonomy" id="2861782"/>
    <lineage>
        <taxon>Bacteria</taxon>
        <taxon>Pseudomonadati</taxon>
        <taxon>Pseudomonadota</taxon>
        <taxon>Betaproteobacteria</taxon>
        <taxon>Burkholderiales</taxon>
        <taxon>Burkholderiaceae</taxon>
        <taxon>Paraburkholderia</taxon>
    </lineage>
</organism>
<protein>
    <submittedName>
        <fullName evidence="1">Uncharacterized protein</fullName>
    </submittedName>
</protein>
<keyword evidence="2" id="KW-1185">Reference proteome</keyword>
<proteinExistence type="predicted"/>
<evidence type="ECO:0000313" key="2">
    <source>
        <dbReference type="Proteomes" id="UP000826462"/>
    </source>
</evidence>
<accession>A0ABX8UE94</accession>
<gene>
    <name evidence="1" type="ORF">KZJ38_11480</name>
</gene>
<reference evidence="1 2" key="1">
    <citation type="submission" date="2021-07" db="EMBL/GenBank/DDBJ databases">
        <title>Paraburkholderia edwinii protects Aspergillus sp. from phenazines by acting as a toxin sponge.</title>
        <authorList>
            <person name="Dahlstrom K.M."/>
            <person name="Newman D.K."/>
        </authorList>
    </citation>
    <scope>NUCLEOTIDE SEQUENCE [LARGE SCALE GENOMIC DNA]</scope>
    <source>
        <strain evidence="1 2">Pe01</strain>
    </source>
</reference>
<dbReference type="Proteomes" id="UP000826462">
    <property type="component" value="Chromosome 1"/>
</dbReference>
<evidence type="ECO:0000313" key="1">
    <source>
        <dbReference type="EMBL" id="QYD67035.1"/>
    </source>
</evidence>
<dbReference type="EMBL" id="CP080095">
    <property type="protein sequence ID" value="QYD67035.1"/>
    <property type="molecule type" value="Genomic_DNA"/>
</dbReference>
<dbReference type="RefSeq" id="WP_219796029.1">
    <property type="nucleotide sequence ID" value="NZ_CP080095.1"/>
</dbReference>